<reference evidence="8" key="1">
    <citation type="submission" date="2019-08" db="EMBL/GenBank/DDBJ databases">
        <title>The improved chromosome-level genome for the pearl oyster Pinctada fucata martensii using PacBio sequencing and Hi-C.</title>
        <authorList>
            <person name="Zheng Z."/>
        </authorList>
    </citation>
    <scope>NUCLEOTIDE SEQUENCE</scope>
    <source>
        <strain evidence="8">ZZ-2019</strain>
        <tissue evidence="8">Adductor muscle</tissue>
    </source>
</reference>
<evidence type="ECO:0000256" key="1">
    <source>
        <dbReference type="ARBA" id="ARBA00022729"/>
    </source>
</evidence>
<keyword evidence="4" id="KW-0325">Glycoprotein</keyword>
<evidence type="ECO:0000259" key="7">
    <source>
        <dbReference type="PROSITE" id="PS50287"/>
    </source>
</evidence>
<dbReference type="PROSITE" id="PS00420">
    <property type="entry name" value="SRCR_1"/>
    <property type="match status" value="1"/>
</dbReference>
<dbReference type="SMART" id="SM00202">
    <property type="entry name" value="SR"/>
    <property type="match status" value="1"/>
</dbReference>
<dbReference type="EMBL" id="VSWD01000001">
    <property type="protein sequence ID" value="KAK3108310.1"/>
    <property type="molecule type" value="Genomic_DNA"/>
</dbReference>
<proteinExistence type="predicted"/>
<keyword evidence="6" id="KW-0175">Coiled coil</keyword>
<evidence type="ECO:0000256" key="4">
    <source>
        <dbReference type="ARBA" id="ARBA00023180"/>
    </source>
</evidence>
<keyword evidence="2" id="KW-0677">Repeat</keyword>
<dbReference type="PANTHER" id="PTHR48071">
    <property type="entry name" value="SRCR DOMAIN-CONTAINING PROTEIN"/>
    <property type="match status" value="1"/>
</dbReference>
<comment type="caution">
    <text evidence="5">Lacks conserved residue(s) required for the propagation of feature annotation.</text>
</comment>
<dbReference type="Proteomes" id="UP001186944">
    <property type="component" value="Unassembled WGS sequence"/>
</dbReference>
<evidence type="ECO:0000313" key="8">
    <source>
        <dbReference type="EMBL" id="KAK3108310.1"/>
    </source>
</evidence>
<sequence length="149" mass="16891">MVDQLLLKTFEEKNKLEIELSNLRRHVDHLHRDLVHLEKLFKSILIQSKKHMVRLVGGGFMSGRLEVKIDGEWGTVCDDYFGTDDANVVCKQLGYSSGVVRDQAYYGMGSLKILMDDVACLGSELAIQNCRYKREHDCSHSEDVGVICS</sequence>
<dbReference type="InterPro" id="IPR036772">
    <property type="entry name" value="SRCR-like_dom_sf"/>
</dbReference>
<dbReference type="InterPro" id="IPR001190">
    <property type="entry name" value="SRCR"/>
</dbReference>
<feature type="coiled-coil region" evidence="6">
    <location>
        <begin position="6"/>
        <end position="33"/>
    </location>
</feature>
<protein>
    <recommendedName>
        <fullName evidence="7">SRCR domain-containing protein</fullName>
    </recommendedName>
</protein>
<evidence type="ECO:0000256" key="3">
    <source>
        <dbReference type="ARBA" id="ARBA00023157"/>
    </source>
</evidence>
<accession>A0AA89C6G7</accession>
<evidence type="ECO:0000256" key="6">
    <source>
        <dbReference type="SAM" id="Coils"/>
    </source>
</evidence>
<keyword evidence="9" id="KW-1185">Reference proteome</keyword>
<dbReference type="AlphaFoldDB" id="A0AA89C6G7"/>
<evidence type="ECO:0000256" key="5">
    <source>
        <dbReference type="PROSITE-ProRule" id="PRU00196"/>
    </source>
</evidence>
<feature type="disulfide bond" evidence="5">
    <location>
        <begin position="120"/>
        <end position="130"/>
    </location>
</feature>
<dbReference type="PROSITE" id="PS50287">
    <property type="entry name" value="SRCR_2"/>
    <property type="match status" value="1"/>
</dbReference>
<dbReference type="PRINTS" id="PR00258">
    <property type="entry name" value="SPERACTRCPTR"/>
</dbReference>
<dbReference type="GO" id="GO:0016020">
    <property type="term" value="C:membrane"/>
    <property type="evidence" value="ECO:0007669"/>
    <property type="project" value="InterPro"/>
</dbReference>
<name>A0AA89C6G7_PINIB</name>
<keyword evidence="3 5" id="KW-1015">Disulfide bond</keyword>
<dbReference type="SUPFAM" id="SSF56487">
    <property type="entry name" value="SRCR-like"/>
    <property type="match status" value="1"/>
</dbReference>
<gene>
    <name evidence="8" type="ORF">FSP39_005332</name>
</gene>
<organism evidence="8 9">
    <name type="scientific">Pinctada imbricata</name>
    <name type="common">Atlantic pearl-oyster</name>
    <name type="synonym">Pinctada martensii</name>
    <dbReference type="NCBI Taxonomy" id="66713"/>
    <lineage>
        <taxon>Eukaryota</taxon>
        <taxon>Metazoa</taxon>
        <taxon>Spiralia</taxon>
        <taxon>Lophotrochozoa</taxon>
        <taxon>Mollusca</taxon>
        <taxon>Bivalvia</taxon>
        <taxon>Autobranchia</taxon>
        <taxon>Pteriomorphia</taxon>
        <taxon>Pterioida</taxon>
        <taxon>Pterioidea</taxon>
        <taxon>Pteriidae</taxon>
        <taxon>Pinctada</taxon>
    </lineage>
</organism>
<dbReference type="FunFam" id="3.10.250.10:FF:000006">
    <property type="entry name" value="neurotrypsin isoform X2"/>
    <property type="match status" value="1"/>
</dbReference>
<comment type="caution">
    <text evidence="8">The sequence shown here is derived from an EMBL/GenBank/DDBJ whole genome shotgun (WGS) entry which is preliminary data.</text>
</comment>
<dbReference type="Gene3D" id="3.10.250.10">
    <property type="entry name" value="SRCR-like domain"/>
    <property type="match status" value="1"/>
</dbReference>
<dbReference type="Pfam" id="PF00530">
    <property type="entry name" value="SRCR"/>
    <property type="match status" value="1"/>
</dbReference>
<dbReference type="PANTHER" id="PTHR48071:SF18">
    <property type="entry name" value="DELETED IN MALIGNANT BRAIN TUMORS 1 PROTEIN-RELATED"/>
    <property type="match status" value="1"/>
</dbReference>
<evidence type="ECO:0000313" key="9">
    <source>
        <dbReference type="Proteomes" id="UP001186944"/>
    </source>
</evidence>
<evidence type="ECO:0000256" key="2">
    <source>
        <dbReference type="ARBA" id="ARBA00022737"/>
    </source>
</evidence>
<feature type="domain" description="SRCR" evidence="7">
    <location>
        <begin position="53"/>
        <end position="149"/>
    </location>
</feature>
<keyword evidence="1" id="KW-0732">Signal</keyword>